<proteinExistence type="predicted"/>
<comment type="caution">
    <text evidence="1">The sequence shown here is derived from an EMBL/GenBank/DDBJ whole genome shotgun (WGS) entry which is preliminary data.</text>
</comment>
<keyword evidence="2" id="KW-1185">Reference proteome</keyword>
<name>A0A9P8QRG1_9HYPO</name>
<reference evidence="1" key="1">
    <citation type="submission" date="2021-08" db="EMBL/GenBank/DDBJ databases">
        <title>Chromosome-Level Trichoderma cornu-damae using Hi-C Data.</title>
        <authorList>
            <person name="Kim C.S."/>
        </authorList>
    </citation>
    <scope>NUCLEOTIDE SEQUENCE</scope>
    <source>
        <strain evidence="1">KA19-0412C</strain>
    </source>
</reference>
<evidence type="ECO:0000313" key="1">
    <source>
        <dbReference type="EMBL" id="KAH6609929.1"/>
    </source>
</evidence>
<organism evidence="1 2">
    <name type="scientific">Trichoderma cornu-damae</name>
    <dbReference type="NCBI Taxonomy" id="654480"/>
    <lineage>
        <taxon>Eukaryota</taxon>
        <taxon>Fungi</taxon>
        <taxon>Dikarya</taxon>
        <taxon>Ascomycota</taxon>
        <taxon>Pezizomycotina</taxon>
        <taxon>Sordariomycetes</taxon>
        <taxon>Hypocreomycetidae</taxon>
        <taxon>Hypocreales</taxon>
        <taxon>Hypocreaceae</taxon>
        <taxon>Trichoderma</taxon>
    </lineage>
</organism>
<accession>A0A9P8QRG1</accession>
<sequence length="653" mass="70160">MTASHRLVLRVEAGKLALQEACQSGGHHIHLLPRHQSHADVWLPPSGQERLLDLRFGRRLGAAAHQDGGDVVVASLFLRRDRGDAVIEARDQDSVAATFQLRQDRREVREGFVVDMGAVYARVRVGTRRVDADGGVEDAAQPVGQAGNLVVQPVTVGQQDVVDGADAFLVPLDHLLKPSGAKLLLPFDEEDDVVFQLLRLHQIRHGKQRGQDGAFVVADASPVEETIGPVDGKRFGCPLALLVVGRHHIVMPVEEDSLSFVGRLLLPREPCQDDGIVRFPGAEHFNISAHALKQCAEIRGPLAAVLCKLGPGRYGLVRDKLGQGGEEHVVFGLASRAEFGFPLVLDVPHANVVVVGSRDVILFVLPLGSVQVPQLNNAVELAGIEKGPVQRQGQHRLRIVRTKGHDLPDAGALGIVRVASARRAEAPKLDCAVPASRDQHVVLRANLHRRPLCDEHAVDVPVVGKLADRATVDFQDGVGSGDQPPLVLAPPRGACSTNRFRVEESMASPVGMPLGLGGDPYARIAQADPLYGHVLRADVERVVLRAVRRGEDVADIVVAVDLVEAAERLRTPHVDDGVAGAREQVAAVGREGQRHDAPLMRLDLLHLVEGGERPDDDFAILSAGIDGVVLGADREGEDAAAMLEAVKQLRLGL</sequence>
<dbReference type="EMBL" id="JAIWOZ010000002">
    <property type="protein sequence ID" value="KAH6609929.1"/>
    <property type="molecule type" value="Genomic_DNA"/>
</dbReference>
<gene>
    <name evidence="1" type="ORF">Trco_003275</name>
</gene>
<protein>
    <submittedName>
        <fullName evidence="1">Uncharacterized protein</fullName>
    </submittedName>
</protein>
<evidence type="ECO:0000313" key="2">
    <source>
        <dbReference type="Proteomes" id="UP000827724"/>
    </source>
</evidence>
<dbReference type="AlphaFoldDB" id="A0A9P8QRG1"/>
<dbReference type="Proteomes" id="UP000827724">
    <property type="component" value="Unassembled WGS sequence"/>
</dbReference>